<evidence type="ECO:0000256" key="4">
    <source>
        <dbReference type="ARBA" id="ARBA00022692"/>
    </source>
</evidence>
<dbReference type="InterPro" id="IPR050256">
    <property type="entry name" value="Glycosyltransferase_2"/>
</dbReference>
<reference evidence="9 10" key="1">
    <citation type="journal article" date="2016" name="Nat. Commun.">
        <title>Thousands of microbial genomes shed light on interconnected biogeochemical processes in an aquifer system.</title>
        <authorList>
            <person name="Anantharaman K."/>
            <person name="Brown C.T."/>
            <person name="Hug L.A."/>
            <person name="Sharon I."/>
            <person name="Castelle C.J."/>
            <person name="Probst A.J."/>
            <person name="Thomas B.C."/>
            <person name="Singh A."/>
            <person name="Wilkins M.J."/>
            <person name="Karaoz U."/>
            <person name="Brodie E.L."/>
            <person name="Williams K.H."/>
            <person name="Hubbard S.S."/>
            <person name="Banfield J.F."/>
        </authorList>
    </citation>
    <scope>NUCLEOTIDE SEQUENCE [LARGE SCALE GENOMIC DNA]</scope>
</reference>
<evidence type="ECO:0000256" key="6">
    <source>
        <dbReference type="ARBA" id="ARBA00022989"/>
    </source>
</evidence>
<name>A0A1F5ZBQ0_9BACT</name>
<keyword evidence="7" id="KW-0472">Membrane</keyword>
<dbReference type="Proteomes" id="UP000176854">
    <property type="component" value="Unassembled WGS sequence"/>
</dbReference>
<dbReference type="GO" id="GO:0099621">
    <property type="term" value="F:undecaprenyl-phosphate 4-deoxy-4-formamido-L-arabinose transferase activity"/>
    <property type="evidence" value="ECO:0007669"/>
    <property type="project" value="TreeGrafter"/>
</dbReference>
<keyword evidence="3" id="KW-0808">Transferase</keyword>
<dbReference type="CDD" id="cd04179">
    <property type="entry name" value="DPM_DPG-synthase_like"/>
    <property type="match status" value="1"/>
</dbReference>
<evidence type="ECO:0000256" key="7">
    <source>
        <dbReference type="ARBA" id="ARBA00023136"/>
    </source>
</evidence>
<dbReference type="InterPro" id="IPR029044">
    <property type="entry name" value="Nucleotide-diphossugar_trans"/>
</dbReference>
<proteinExistence type="predicted"/>
<evidence type="ECO:0000256" key="3">
    <source>
        <dbReference type="ARBA" id="ARBA00022679"/>
    </source>
</evidence>
<dbReference type="STRING" id="1798373.A2154_00010"/>
<feature type="domain" description="Glycosyltransferase 2-like" evidence="8">
    <location>
        <begin position="9"/>
        <end position="168"/>
    </location>
</feature>
<protein>
    <recommendedName>
        <fullName evidence="8">Glycosyltransferase 2-like domain-containing protein</fullName>
    </recommendedName>
</protein>
<dbReference type="InterPro" id="IPR001173">
    <property type="entry name" value="Glyco_trans_2-like"/>
</dbReference>
<dbReference type="EMBL" id="MFJC01000016">
    <property type="protein sequence ID" value="OGG09734.1"/>
    <property type="molecule type" value="Genomic_DNA"/>
</dbReference>
<keyword evidence="2" id="KW-0328">Glycosyltransferase</keyword>
<dbReference type="Pfam" id="PF00535">
    <property type="entry name" value="Glycos_transf_2"/>
    <property type="match status" value="1"/>
</dbReference>
<keyword evidence="1" id="KW-1003">Cell membrane</keyword>
<dbReference type="PANTHER" id="PTHR48090">
    <property type="entry name" value="UNDECAPRENYL-PHOSPHATE 4-DEOXY-4-FORMAMIDO-L-ARABINOSE TRANSFERASE-RELATED"/>
    <property type="match status" value="1"/>
</dbReference>
<keyword evidence="5" id="KW-0448">Lipopolysaccharide biosynthesis</keyword>
<dbReference type="AlphaFoldDB" id="A0A1F5ZBQ0"/>
<comment type="caution">
    <text evidence="9">The sequence shown here is derived from an EMBL/GenBank/DDBJ whole genome shotgun (WGS) entry which is preliminary data.</text>
</comment>
<dbReference type="GO" id="GO:0009103">
    <property type="term" value="P:lipopolysaccharide biosynthetic process"/>
    <property type="evidence" value="ECO:0007669"/>
    <property type="project" value="UniProtKB-KW"/>
</dbReference>
<dbReference type="GO" id="GO:0005886">
    <property type="term" value="C:plasma membrane"/>
    <property type="evidence" value="ECO:0007669"/>
    <property type="project" value="TreeGrafter"/>
</dbReference>
<dbReference type="SUPFAM" id="SSF53448">
    <property type="entry name" value="Nucleotide-diphospho-sugar transferases"/>
    <property type="match status" value="1"/>
</dbReference>
<evidence type="ECO:0000259" key="8">
    <source>
        <dbReference type="Pfam" id="PF00535"/>
    </source>
</evidence>
<evidence type="ECO:0000256" key="1">
    <source>
        <dbReference type="ARBA" id="ARBA00022475"/>
    </source>
</evidence>
<keyword evidence="6" id="KW-1133">Transmembrane helix</keyword>
<keyword evidence="4" id="KW-0812">Transmembrane</keyword>
<dbReference type="PANTHER" id="PTHR48090:SF3">
    <property type="entry name" value="UNDECAPRENYL-PHOSPHATE 4-DEOXY-4-FORMAMIDO-L-ARABINOSE TRANSFERASE"/>
    <property type="match status" value="1"/>
</dbReference>
<evidence type="ECO:0000256" key="5">
    <source>
        <dbReference type="ARBA" id="ARBA00022985"/>
    </source>
</evidence>
<organism evidence="9 10">
    <name type="scientific">Candidatus Gottesmanbacteria bacterium RBG_16_43_7</name>
    <dbReference type="NCBI Taxonomy" id="1798373"/>
    <lineage>
        <taxon>Bacteria</taxon>
        <taxon>Candidatus Gottesmaniibacteriota</taxon>
    </lineage>
</organism>
<gene>
    <name evidence="9" type="ORF">A2154_00010</name>
</gene>
<evidence type="ECO:0000256" key="2">
    <source>
        <dbReference type="ARBA" id="ARBA00022676"/>
    </source>
</evidence>
<evidence type="ECO:0000313" key="9">
    <source>
        <dbReference type="EMBL" id="OGG09734.1"/>
    </source>
</evidence>
<sequence length="232" mass="26295">MAKDLASLSILIPTYNDQDTIETEIEEAAVIGRRVSEKLEILVINDASTDKGDIILKRLTRKIRELKITTHIKNRGYGQTIKELYTSAKCEWIFTTPGDYQIPPTEIMKLIPFTAQADMIIGWRVNRHDPPARLRQSLIYNILLKMLYGLDLHDINSVRLMRSKIIKNIRLTTTSAFVDAELVIDAKRAGYRVIEKPIGHRARGQEAGAGGGKLKTILPVVKEMILYRIRGT</sequence>
<accession>A0A1F5ZBQ0</accession>
<dbReference type="Gene3D" id="3.90.550.10">
    <property type="entry name" value="Spore Coat Polysaccharide Biosynthesis Protein SpsA, Chain A"/>
    <property type="match status" value="1"/>
</dbReference>
<evidence type="ECO:0000313" key="10">
    <source>
        <dbReference type="Proteomes" id="UP000176854"/>
    </source>
</evidence>